<dbReference type="FunFam" id="3.30.428.10:FF:000017">
    <property type="entry name" value="Aprataxin-like protein"/>
    <property type="match status" value="1"/>
</dbReference>
<dbReference type="SUPFAM" id="SSF54197">
    <property type="entry name" value="HIT-like"/>
    <property type="match status" value="1"/>
</dbReference>
<dbReference type="GO" id="GO:0120108">
    <property type="term" value="F:DNA-3'-diphospho-5'-guanosine diphosphatase activity"/>
    <property type="evidence" value="ECO:0007669"/>
    <property type="project" value="UniProtKB-EC"/>
</dbReference>
<dbReference type="GO" id="GO:0005634">
    <property type="term" value="C:nucleus"/>
    <property type="evidence" value="ECO:0007669"/>
    <property type="project" value="UniProtKB-SubCell"/>
</dbReference>
<comment type="function">
    <text evidence="16">DNA-binding protein involved in single-strand DNA break repair, double-strand DNA break repair and base excision repair. Resolves abortive DNA ligation intermediates formed either at base excision sites, or when DNA ligases attempt to repair non-ligatable breaks induced by reactive oxygen species. Catalyzes the release of adenylate groups covalently linked to 5'-phosphate termini, resulting in the production of 5'-phosphate termini that can be efficiently rejoined. Likewise, catalyzes the release of 3'-linked guanosine (DNAppG) and inosine (DNAppI) from DNA, but has higher specific activity with 5'-linked adenosine (AppDNA).</text>
</comment>
<dbReference type="GO" id="GO:1990165">
    <property type="term" value="F:single-strand break-containing DNA binding"/>
    <property type="evidence" value="ECO:0007669"/>
    <property type="project" value="TreeGrafter"/>
</dbReference>
<evidence type="ECO:0000256" key="9">
    <source>
        <dbReference type="ARBA" id="ARBA00022833"/>
    </source>
</evidence>
<dbReference type="GO" id="GO:0046872">
    <property type="term" value="F:metal ion binding"/>
    <property type="evidence" value="ECO:0007669"/>
    <property type="project" value="UniProtKB-KW"/>
</dbReference>
<feature type="region of interest" description="Disordered" evidence="19">
    <location>
        <begin position="1"/>
        <end position="64"/>
    </location>
</feature>
<dbReference type="InterPro" id="IPR011146">
    <property type="entry name" value="HIT-like"/>
</dbReference>
<evidence type="ECO:0000256" key="4">
    <source>
        <dbReference type="ARBA" id="ARBA00012496"/>
    </source>
</evidence>
<comment type="catalytic activity">
    <reaction evidence="15">
        <text>a 5'-end adenosine-5'-diphospho-5'-ribonucleoside-2'-deoxyribonucleotide-DNA + H2O = a 5'-end 5'-phospho-ribonucleoside-2'-deoxyribonucleotide-DNA + AMP + 2 H(+)</text>
        <dbReference type="Rhea" id="RHEA:52132"/>
        <dbReference type="Rhea" id="RHEA-COMP:13182"/>
        <dbReference type="Rhea" id="RHEA-COMP:13183"/>
        <dbReference type="ChEBI" id="CHEBI:15377"/>
        <dbReference type="ChEBI" id="CHEBI:15378"/>
        <dbReference type="ChEBI" id="CHEBI:136414"/>
        <dbReference type="ChEBI" id="CHEBI:136415"/>
        <dbReference type="ChEBI" id="CHEBI:456215"/>
        <dbReference type="EC" id="3.6.1.71"/>
    </reaction>
</comment>
<comment type="catalytic activity">
    <reaction evidence="13">
        <text>a 3'-end 2'-deoxyribonucleotide-3'-diphospho-5'-guanosine-DNA + H2O = a 3'-end 2'-deoxyribonucleotide 3'-phosphate-DNA + GMP + 2 H(+)</text>
        <dbReference type="Rhea" id="RHEA:52140"/>
        <dbReference type="Rhea" id="RHEA-COMP:13186"/>
        <dbReference type="Rhea" id="RHEA-COMP:13187"/>
        <dbReference type="ChEBI" id="CHEBI:15377"/>
        <dbReference type="ChEBI" id="CHEBI:15378"/>
        <dbReference type="ChEBI" id="CHEBI:58115"/>
        <dbReference type="ChEBI" id="CHEBI:136419"/>
        <dbReference type="ChEBI" id="CHEBI:136420"/>
        <dbReference type="EC" id="3.6.1.72"/>
    </reaction>
</comment>
<comment type="catalytic activity">
    <reaction evidence="14">
        <text>a 5'-end adenosine-5'-diphospho-5'-2'-deoxyribonucleoside-DNA + H2O = a 5'-end 5'-phospho-2'-deoxyribonucleoside-DNA + AMP + 2 H(+)</text>
        <dbReference type="Rhea" id="RHEA:52128"/>
        <dbReference type="Rhea" id="RHEA-COMP:13180"/>
        <dbReference type="Rhea" id="RHEA-COMP:13181"/>
        <dbReference type="ChEBI" id="CHEBI:15377"/>
        <dbReference type="ChEBI" id="CHEBI:15378"/>
        <dbReference type="ChEBI" id="CHEBI:136412"/>
        <dbReference type="ChEBI" id="CHEBI:136413"/>
        <dbReference type="ChEBI" id="CHEBI:456215"/>
        <dbReference type="EC" id="3.6.1.71"/>
    </reaction>
</comment>
<evidence type="ECO:0000256" key="15">
    <source>
        <dbReference type="ARBA" id="ARBA00044713"/>
    </source>
</evidence>
<reference evidence="22 23" key="1">
    <citation type="journal article" date="2018" name="Front. Microbiol.">
        <title>Genome-Wide Analysis of Corynespora cassiicola Leaf Fall Disease Putative Effectors.</title>
        <authorList>
            <person name="Lopez D."/>
            <person name="Ribeiro S."/>
            <person name="Label P."/>
            <person name="Fumanal B."/>
            <person name="Venisse J.S."/>
            <person name="Kohler A."/>
            <person name="de Oliveira R.R."/>
            <person name="Labutti K."/>
            <person name="Lipzen A."/>
            <person name="Lail K."/>
            <person name="Bauer D."/>
            <person name="Ohm R.A."/>
            <person name="Barry K.W."/>
            <person name="Spatafora J."/>
            <person name="Grigoriev I.V."/>
            <person name="Martin F.M."/>
            <person name="Pujade-Renaud V."/>
        </authorList>
    </citation>
    <scope>NUCLEOTIDE SEQUENCE [LARGE SCALE GENOMIC DNA]</scope>
    <source>
        <strain evidence="22 23">Philippines</strain>
    </source>
</reference>
<dbReference type="STRING" id="1448308.A0A2T2NMD1"/>
<dbReference type="Pfam" id="PF16278">
    <property type="entry name" value="zf-C2HE"/>
    <property type="match status" value="1"/>
</dbReference>
<evidence type="ECO:0000256" key="2">
    <source>
        <dbReference type="ARBA" id="ARBA00004496"/>
    </source>
</evidence>
<evidence type="ECO:0000259" key="21">
    <source>
        <dbReference type="Pfam" id="PF16278"/>
    </source>
</evidence>
<evidence type="ECO:0000256" key="12">
    <source>
        <dbReference type="ARBA" id="ARBA00023242"/>
    </source>
</evidence>
<dbReference type="PANTHER" id="PTHR12486">
    <property type="entry name" value="APRATAXIN-RELATED"/>
    <property type="match status" value="1"/>
</dbReference>
<protein>
    <recommendedName>
        <fullName evidence="17">Aprataxin-like protein</fullName>
        <ecNumber evidence="4">3.6.1.71</ecNumber>
        <ecNumber evidence="3">3.6.1.72</ecNumber>
    </recommendedName>
    <alternativeName>
        <fullName evidence="18">Hit family protein 3</fullName>
    </alternativeName>
</protein>
<feature type="domain" description="Aprataxin C2HE/C2H2/C2HC zinc finger" evidence="21">
    <location>
        <begin position="216"/>
        <end position="271"/>
    </location>
</feature>
<dbReference type="GO" id="GO:0000012">
    <property type="term" value="P:single strand break repair"/>
    <property type="evidence" value="ECO:0007669"/>
    <property type="project" value="TreeGrafter"/>
</dbReference>
<keyword evidence="5" id="KW-0963">Cytoplasm</keyword>
<evidence type="ECO:0000256" key="3">
    <source>
        <dbReference type="ARBA" id="ARBA00012495"/>
    </source>
</evidence>
<evidence type="ECO:0000313" key="23">
    <source>
        <dbReference type="Proteomes" id="UP000240883"/>
    </source>
</evidence>
<keyword evidence="12" id="KW-0539">Nucleus</keyword>
<comment type="subcellular location">
    <subcellularLocation>
        <location evidence="2">Cytoplasm</location>
    </subcellularLocation>
    <subcellularLocation>
        <location evidence="1">Nucleus</location>
    </subcellularLocation>
</comment>
<evidence type="ECO:0000256" key="17">
    <source>
        <dbReference type="ARBA" id="ARBA00068941"/>
    </source>
</evidence>
<keyword evidence="9" id="KW-0862">Zinc</keyword>
<gene>
    <name evidence="22" type="ORF">BS50DRAFT_574856</name>
</gene>
<evidence type="ECO:0000259" key="20">
    <source>
        <dbReference type="Pfam" id="PF01230"/>
    </source>
</evidence>
<dbReference type="GO" id="GO:0003725">
    <property type="term" value="F:double-stranded RNA binding"/>
    <property type="evidence" value="ECO:0007669"/>
    <property type="project" value="TreeGrafter"/>
</dbReference>
<organism evidence="22 23">
    <name type="scientific">Corynespora cassiicola Philippines</name>
    <dbReference type="NCBI Taxonomy" id="1448308"/>
    <lineage>
        <taxon>Eukaryota</taxon>
        <taxon>Fungi</taxon>
        <taxon>Dikarya</taxon>
        <taxon>Ascomycota</taxon>
        <taxon>Pezizomycotina</taxon>
        <taxon>Dothideomycetes</taxon>
        <taxon>Pleosporomycetidae</taxon>
        <taxon>Pleosporales</taxon>
        <taxon>Corynesporascaceae</taxon>
        <taxon>Corynespora</taxon>
    </lineage>
</organism>
<dbReference type="EC" id="3.6.1.71" evidence="4"/>
<dbReference type="GO" id="GO:0005737">
    <property type="term" value="C:cytoplasm"/>
    <property type="evidence" value="ECO:0007669"/>
    <property type="project" value="UniProtKB-SubCell"/>
</dbReference>
<dbReference type="GO" id="GO:0033699">
    <property type="term" value="F:DNA 5'-adenosine monophosphate hydrolase activity"/>
    <property type="evidence" value="ECO:0007669"/>
    <property type="project" value="UniProtKB-EC"/>
</dbReference>
<dbReference type="Gene3D" id="3.30.428.10">
    <property type="entry name" value="HIT-like"/>
    <property type="match status" value="1"/>
</dbReference>
<dbReference type="InterPro" id="IPR036265">
    <property type="entry name" value="HIT-like_sf"/>
</dbReference>
<evidence type="ECO:0000256" key="7">
    <source>
        <dbReference type="ARBA" id="ARBA00022763"/>
    </source>
</evidence>
<dbReference type="Proteomes" id="UP000240883">
    <property type="component" value="Unassembled WGS sequence"/>
</dbReference>
<evidence type="ECO:0000256" key="19">
    <source>
        <dbReference type="SAM" id="MobiDB-lite"/>
    </source>
</evidence>
<sequence length="275" mass="31563">MTREELTDNVPASKRSNAFTELMSAAKKPKPTSPNPAEDLPEPRRRGWDPRDGLGIYAERPKDNPEGRVVDYDDDFVVIRDKFPKASVHLLLIPRDPKVYFQHPLALLSTSPAFLEKVRTRAARVKALAASELRRLYPSSASDAPYQSALEAHMSASDPPSPSELASLLPPGRDWEKDIVVGVHTHPSMNHLHIHVISRDMHSPWLKHKKHYLSFNSSFMVRLDEFPLEIGSPRFKPGDWPKWDMQCWRCGRNFANKFAELKRHLEGEFEEWKKE</sequence>
<evidence type="ECO:0000256" key="5">
    <source>
        <dbReference type="ARBA" id="ARBA00022490"/>
    </source>
</evidence>
<dbReference type="Pfam" id="PF01230">
    <property type="entry name" value="HIT"/>
    <property type="match status" value="1"/>
</dbReference>
<keyword evidence="8" id="KW-0378">Hydrolase</keyword>
<dbReference type="OrthoDB" id="3512845at2759"/>
<keyword evidence="10" id="KW-0238">DNA-binding</keyword>
<evidence type="ECO:0000256" key="16">
    <source>
        <dbReference type="ARBA" id="ARBA00059438"/>
    </source>
</evidence>
<dbReference type="PANTHER" id="PTHR12486:SF4">
    <property type="entry name" value="APRATAXIN"/>
    <property type="match status" value="1"/>
</dbReference>
<evidence type="ECO:0000256" key="14">
    <source>
        <dbReference type="ARBA" id="ARBA00044639"/>
    </source>
</evidence>
<evidence type="ECO:0000256" key="11">
    <source>
        <dbReference type="ARBA" id="ARBA00023204"/>
    </source>
</evidence>
<evidence type="ECO:0000256" key="1">
    <source>
        <dbReference type="ARBA" id="ARBA00004123"/>
    </source>
</evidence>
<evidence type="ECO:0000256" key="13">
    <source>
        <dbReference type="ARBA" id="ARBA00024601"/>
    </source>
</evidence>
<evidence type="ECO:0000256" key="18">
    <source>
        <dbReference type="ARBA" id="ARBA00076243"/>
    </source>
</evidence>
<name>A0A2T2NMD1_CORCC</name>
<dbReference type="EC" id="3.6.1.72" evidence="3"/>
<feature type="compositionally biased region" description="Basic and acidic residues" evidence="19">
    <location>
        <begin position="41"/>
        <end position="52"/>
    </location>
</feature>
<dbReference type="AlphaFoldDB" id="A0A2T2NMD1"/>
<evidence type="ECO:0000256" key="6">
    <source>
        <dbReference type="ARBA" id="ARBA00022723"/>
    </source>
</evidence>
<dbReference type="EMBL" id="KZ678136">
    <property type="protein sequence ID" value="PSN66426.1"/>
    <property type="molecule type" value="Genomic_DNA"/>
</dbReference>
<keyword evidence="6" id="KW-0479">Metal-binding</keyword>
<keyword evidence="23" id="KW-1185">Reference proteome</keyword>
<evidence type="ECO:0000256" key="10">
    <source>
        <dbReference type="ARBA" id="ARBA00023125"/>
    </source>
</evidence>
<feature type="domain" description="HIT" evidence="20">
    <location>
        <begin position="67"/>
        <end position="201"/>
    </location>
</feature>
<dbReference type="InterPro" id="IPR032566">
    <property type="entry name" value="Znf-C2HE"/>
</dbReference>
<keyword evidence="11" id="KW-0234">DNA repair</keyword>
<evidence type="ECO:0000256" key="8">
    <source>
        <dbReference type="ARBA" id="ARBA00022801"/>
    </source>
</evidence>
<dbReference type="GO" id="GO:0030983">
    <property type="term" value="F:mismatched DNA binding"/>
    <property type="evidence" value="ECO:0007669"/>
    <property type="project" value="TreeGrafter"/>
</dbReference>
<evidence type="ECO:0000313" key="22">
    <source>
        <dbReference type="EMBL" id="PSN66426.1"/>
    </source>
</evidence>
<keyword evidence="7" id="KW-0227">DNA damage</keyword>
<dbReference type="GO" id="GO:0003697">
    <property type="term" value="F:single-stranded DNA binding"/>
    <property type="evidence" value="ECO:0007669"/>
    <property type="project" value="TreeGrafter"/>
</dbReference>
<accession>A0A2T2NMD1</accession>
<proteinExistence type="predicted"/>